<dbReference type="EMBL" id="DS470124">
    <property type="protein sequence ID" value="EDO30145.1"/>
    <property type="molecule type" value="Genomic_DNA"/>
</dbReference>
<dbReference type="AlphaFoldDB" id="A7T1M2"/>
<dbReference type="InParanoid" id="A7T1M2"/>
<organism evidence="1 2">
    <name type="scientific">Nematostella vectensis</name>
    <name type="common">Starlet sea anemone</name>
    <dbReference type="NCBI Taxonomy" id="45351"/>
    <lineage>
        <taxon>Eukaryota</taxon>
        <taxon>Metazoa</taxon>
        <taxon>Cnidaria</taxon>
        <taxon>Anthozoa</taxon>
        <taxon>Hexacorallia</taxon>
        <taxon>Actiniaria</taxon>
        <taxon>Edwardsiidae</taxon>
        <taxon>Nematostella</taxon>
    </lineage>
</organism>
<accession>A7T1M2</accession>
<proteinExistence type="predicted"/>
<dbReference type="HOGENOM" id="CLU_2213046_0_0_1"/>
<evidence type="ECO:0000313" key="1">
    <source>
        <dbReference type="EMBL" id="EDO30145.1"/>
    </source>
</evidence>
<reference evidence="1 2" key="1">
    <citation type="journal article" date="2007" name="Science">
        <title>Sea anemone genome reveals ancestral eumetazoan gene repertoire and genomic organization.</title>
        <authorList>
            <person name="Putnam N.H."/>
            <person name="Srivastava M."/>
            <person name="Hellsten U."/>
            <person name="Dirks B."/>
            <person name="Chapman J."/>
            <person name="Salamov A."/>
            <person name="Terry A."/>
            <person name="Shapiro H."/>
            <person name="Lindquist E."/>
            <person name="Kapitonov V.V."/>
            <person name="Jurka J."/>
            <person name="Genikhovich G."/>
            <person name="Grigoriev I.V."/>
            <person name="Lucas S.M."/>
            <person name="Steele R.E."/>
            <person name="Finnerty J.R."/>
            <person name="Technau U."/>
            <person name="Martindale M.Q."/>
            <person name="Rokhsar D.S."/>
        </authorList>
    </citation>
    <scope>NUCLEOTIDE SEQUENCE [LARGE SCALE GENOMIC DNA]</scope>
    <source>
        <strain evidence="2">CH2 X CH6</strain>
    </source>
</reference>
<gene>
    <name evidence="1" type="ORF">NEMVEDRAFT_v1g248532</name>
</gene>
<name>A7T1M2_NEMVE</name>
<protein>
    <submittedName>
        <fullName evidence="1">Uncharacterized protein</fullName>
    </submittedName>
</protein>
<keyword evidence="2" id="KW-1185">Reference proteome</keyword>
<dbReference type="Proteomes" id="UP000001593">
    <property type="component" value="Unassembled WGS sequence"/>
</dbReference>
<sequence length="107" mass="12170">MAHRVHSFIKPCPTTPNIRNRLCVTVSGYFVTMATEGIATLRDDEPVILNGQLCKENPEIPKVVVESAENSSSFASSVLKVLSMQRFYSNSGRMPRDTWLEKYTYRR</sequence>
<evidence type="ECO:0000313" key="2">
    <source>
        <dbReference type="Proteomes" id="UP000001593"/>
    </source>
</evidence>